<dbReference type="Pfam" id="PF01614">
    <property type="entry name" value="IclR_C"/>
    <property type="match status" value="1"/>
</dbReference>
<dbReference type="InterPro" id="IPR036388">
    <property type="entry name" value="WH-like_DNA-bd_sf"/>
</dbReference>
<dbReference type="InterPro" id="IPR029016">
    <property type="entry name" value="GAF-like_dom_sf"/>
</dbReference>
<dbReference type="InterPro" id="IPR036390">
    <property type="entry name" value="WH_DNA-bd_sf"/>
</dbReference>
<dbReference type="Pfam" id="PF09339">
    <property type="entry name" value="HTH_IclR"/>
    <property type="match status" value="1"/>
</dbReference>
<dbReference type="PROSITE" id="PS51078">
    <property type="entry name" value="ICLR_ED"/>
    <property type="match status" value="1"/>
</dbReference>
<dbReference type="PANTHER" id="PTHR30136:SF35">
    <property type="entry name" value="HTH-TYPE TRANSCRIPTIONAL REGULATOR RV1719"/>
    <property type="match status" value="1"/>
</dbReference>
<dbReference type="GO" id="GO:0003700">
    <property type="term" value="F:DNA-binding transcription factor activity"/>
    <property type="evidence" value="ECO:0007669"/>
    <property type="project" value="TreeGrafter"/>
</dbReference>
<keyword evidence="3" id="KW-0804">Transcription</keyword>
<dbReference type="GO" id="GO:0045892">
    <property type="term" value="P:negative regulation of DNA-templated transcription"/>
    <property type="evidence" value="ECO:0007669"/>
    <property type="project" value="TreeGrafter"/>
</dbReference>
<evidence type="ECO:0000313" key="7">
    <source>
        <dbReference type="Proteomes" id="UP000535589"/>
    </source>
</evidence>
<name>A0A7X8YHX0_9VIBR</name>
<evidence type="ECO:0000313" key="6">
    <source>
        <dbReference type="EMBL" id="NLS13792.1"/>
    </source>
</evidence>
<evidence type="ECO:0000259" key="4">
    <source>
        <dbReference type="PROSITE" id="PS51077"/>
    </source>
</evidence>
<evidence type="ECO:0000256" key="2">
    <source>
        <dbReference type="ARBA" id="ARBA00023125"/>
    </source>
</evidence>
<dbReference type="SMART" id="SM00346">
    <property type="entry name" value="HTH_ICLR"/>
    <property type="match status" value="1"/>
</dbReference>
<keyword evidence="2" id="KW-0238">DNA-binding</keyword>
<dbReference type="GO" id="GO:0003677">
    <property type="term" value="F:DNA binding"/>
    <property type="evidence" value="ECO:0007669"/>
    <property type="project" value="UniProtKB-KW"/>
</dbReference>
<dbReference type="SUPFAM" id="SSF46785">
    <property type="entry name" value="Winged helix' DNA-binding domain"/>
    <property type="match status" value="1"/>
</dbReference>
<dbReference type="Gene3D" id="3.30.450.40">
    <property type="match status" value="1"/>
</dbReference>
<dbReference type="PROSITE" id="PS51077">
    <property type="entry name" value="HTH_ICLR"/>
    <property type="match status" value="1"/>
</dbReference>
<dbReference type="InterPro" id="IPR014757">
    <property type="entry name" value="Tscrpt_reg_IclR_C"/>
</dbReference>
<dbReference type="RefSeq" id="WP_168836887.1">
    <property type="nucleotide sequence ID" value="NZ_JABAIK010000012.1"/>
</dbReference>
<accession>A0A7X8YHX0</accession>
<organism evidence="6 7">
    <name type="scientific">Vibrio agarilyticus</name>
    <dbReference type="NCBI Taxonomy" id="2726741"/>
    <lineage>
        <taxon>Bacteria</taxon>
        <taxon>Pseudomonadati</taxon>
        <taxon>Pseudomonadota</taxon>
        <taxon>Gammaproteobacteria</taxon>
        <taxon>Vibrionales</taxon>
        <taxon>Vibrionaceae</taxon>
        <taxon>Vibrio</taxon>
    </lineage>
</organism>
<dbReference type="PANTHER" id="PTHR30136">
    <property type="entry name" value="HELIX-TURN-HELIX TRANSCRIPTIONAL REGULATOR, ICLR FAMILY"/>
    <property type="match status" value="1"/>
</dbReference>
<proteinExistence type="predicted"/>
<dbReference type="Proteomes" id="UP000535589">
    <property type="component" value="Unassembled WGS sequence"/>
</dbReference>
<dbReference type="EMBL" id="JABAIK010000012">
    <property type="protein sequence ID" value="NLS13792.1"/>
    <property type="molecule type" value="Genomic_DNA"/>
</dbReference>
<dbReference type="Gene3D" id="1.10.10.10">
    <property type="entry name" value="Winged helix-like DNA-binding domain superfamily/Winged helix DNA-binding domain"/>
    <property type="match status" value="1"/>
</dbReference>
<sequence length="233" mass="26135">MIKERKTIQSLERGFALLEILSLSAQPLSLGEISRQVQLGKTTVHGLLSTLCHLGYAQKNELGYALGVRLRELSKPLEQHDEMLKRHFMPLIKQMAMLTNNTAYLAIQSGAQEYLYIDAIEQENPLTLRNPRGRREGLTTSAIGKVFLAENPQLRRQVRKNTPISSDFEAELNQVIQQGFALDLEQAEAELNCLAIPLFIDGQFVAVAGVSGHAQDLTQHRLIDFAKQFLSVR</sequence>
<comment type="caution">
    <text evidence="6">The sequence shown here is derived from an EMBL/GenBank/DDBJ whole genome shotgun (WGS) entry which is preliminary data.</text>
</comment>
<keyword evidence="7" id="KW-1185">Reference proteome</keyword>
<protein>
    <submittedName>
        <fullName evidence="6">Helix-turn-helix domain-containing protein</fullName>
    </submittedName>
</protein>
<evidence type="ECO:0000256" key="3">
    <source>
        <dbReference type="ARBA" id="ARBA00023163"/>
    </source>
</evidence>
<dbReference type="SUPFAM" id="SSF55781">
    <property type="entry name" value="GAF domain-like"/>
    <property type="match status" value="1"/>
</dbReference>
<feature type="domain" description="IclR-ED" evidence="5">
    <location>
        <begin position="69"/>
        <end position="233"/>
    </location>
</feature>
<feature type="domain" description="HTH iclR-type" evidence="4">
    <location>
        <begin position="8"/>
        <end position="68"/>
    </location>
</feature>
<dbReference type="InterPro" id="IPR005471">
    <property type="entry name" value="Tscrpt_reg_IclR_N"/>
</dbReference>
<reference evidence="6 7" key="1">
    <citation type="submission" date="2020-04" db="EMBL/GenBank/DDBJ databases">
        <title>Vibrio sp. SM6, a novel species isolated from seawater.</title>
        <authorList>
            <person name="Wang X."/>
        </authorList>
    </citation>
    <scope>NUCLEOTIDE SEQUENCE [LARGE SCALE GENOMIC DNA]</scope>
    <source>
        <strain evidence="6 7">SM6</strain>
    </source>
</reference>
<evidence type="ECO:0000256" key="1">
    <source>
        <dbReference type="ARBA" id="ARBA00023015"/>
    </source>
</evidence>
<keyword evidence="1" id="KW-0805">Transcription regulation</keyword>
<dbReference type="InterPro" id="IPR050707">
    <property type="entry name" value="HTH_MetabolicPath_Reg"/>
</dbReference>
<dbReference type="AlphaFoldDB" id="A0A7X8YHX0"/>
<evidence type="ECO:0000259" key="5">
    <source>
        <dbReference type="PROSITE" id="PS51078"/>
    </source>
</evidence>
<gene>
    <name evidence="6" type="ORF">HGP28_12910</name>
</gene>